<keyword evidence="1" id="KW-0812">Transmembrane</keyword>
<feature type="transmembrane region" description="Helical" evidence="1">
    <location>
        <begin position="12"/>
        <end position="44"/>
    </location>
</feature>
<dbReference type="RefSeq" id="WP_073203031.1">
    <property type="nucleotide sequence ID" value="NZ_FRCZ01000008.1"/>
</dbReference>
<dbReference type="Proteomes" id="UP000184184">
    <property type="component" value="Unassembled WGS sequence"/>
</dbReference>
<feature type="transmembrane region" description="Helical" evidence="1">
    <location>
        <begin position="275"/>
        <end position="298"/>
    </location>
</feature>
<dbReference type="PANTHER" id="PTHR41324:SF1">
    <property type="entry name" value="DUF2232 DOMAIN-CONTAINING PROTEIN"/>
    <property type="match status" value="1"/>
</dbReference>
<evidence type="ECO:0000256" key="1">
    <source>
        <dbReference type="SAM" id="Phobius"/>
    </source>
</evidence>
<dbReference type="OrthoDB" id="2987886at2"/>
<dbReference type="Pfam" id="PF09991">
    <property type="entry name" value="DUF2232"/>
    <property type="match status" value="1"/>
</dbReference>
<keyword evidence="1" id="KW-1133">Transmembrane helix</keyword>
<dbReference type="AlphaFoldDB" id="A0A1M7QP32"/>
<accession>A0A1M7QP32</accession>
<gene>
    <name evidence="2" type="ORF">SAMN05216179_3417</name>
</gene>
<feature type="transmembrane region" description="Helical" evidence="1">
    <location>
        <begin position="56"/>
        <end position="89"/>
    </location>
</feature>
<name>A0A1M7QP32_9BACI</name>
<dbReference type="InterPro" id="IPR018710">
    <property type="entry name" value="DUF2232"/>
</dbReference>
<feature type="transmembrane region" description="Helical" evidence="1">
    <location>
        <begin position="169"/>
        <end position="190"/>
    </location>
</feature>
<evidence type="ECO:0000313" key="2">
    <source>
        <dbReference type="EMBL" id="SHN33297.1"/>
    </source>
</evidence>
<feature type="transmembrane region" description="Helical" evidence="1">
    <location>
        <begin position="242"/>
        <end position="263"/>
    </location>
</feature>
<proteinExistence type="predicted"/>
<organism evidence="2 3">
    <name type="scientific">Gracilibacillus kekensis</name>
    <dbReference type="NCBI Taxonomy" id="1027249"/>
    <lineage>
        <taxon>Bacteria</taxon>
        <taxon>Bacillati</taxon>
        <taxon>Bacillota</taxon>
        <taxon>Bacilli</taxon>
        <taxon>Bacillales</taxon>
        <taxon>Bacillaceae</taxon>
        <taxon>Gracilibacillus</taxon>
    </lineage>
</organism>
<evidence type="ECO:0000313" key="3">
    <source>
        <dbReference type="Proteomes" id="UP000184184"/>
    </source>
</evidence>
<keyword evidence="1" id="KW-0472">Membrane</keyword>
<feature type="transmembrane region" description="Helical" evidence="1">
    <location>
        <begin position="101"/>
        <end position="119"/>
    </location>
</feature>
<protein>
    <submittedName>
        <fullName evidence="2">Uncharacterized conserved protein YybS, DUF2232 family</fullName>
    </submittedName>
</protein>
<dbReference type="STRING" id="1027249.SAMN05216179_3417"/>
<dbReference type="PANTHER" id="PTHR41324">
    <property type="entry name" value="MEMBRANE PROTEIN-RELATED"/>
    <property type="match status" value="1"/>
</dbReference>
<dbReference type="EMBL" id="FRCZ01000008">
    <property type="protein sequence ID" value="SHN33297.1"/>
    <property type="molecule type" value="Genomic_DNA"/>
</dbReference>
<feature type="transmembrane region" description="Helical" evidence="1">
    <location>
        <begin position="211"/>
        <end position="230"/>
    </location>
</feature>
<reference evidence="2 3" key="1">
    <citation type="submission" date="2016-11" db="EMBL/GenBank/DDBJ databases">
        <authorList>
            <person name="Jaros S."/>
            <person name="Januszkiewicz K."/>
            <person name="Wedrychowicz H."/>
        </authorList>
    </citation>
    <scope>NUCLEOTIDE SEQUENCE [LARGE SCALE GENOMIC DNA]</scope>
    <source>
        <strain evidence="2 3">CGMCC 1.10681</strain>
    </source>
</reference>
<sequence>MNQQPIQKDFFIYIGMFFLLLLLSVLAPFLAGIFLFLLPIPVILLMKAYPLKWTALALGIMFLFSLLVFPFLTVPLAIIAFISGGMMGWSITKQQHPYETWAKGTAGFVLGLVFVYAYIEVVLQFSIMENFEQTIDESLKMTEDLFQSFGMGQQDFEIIRDQMMNTLQLMPVILVVVSMALAILTQWISFKVMNKWYREAFYFPAFRKLQLPKLILWIYFFTLIISLFVADDYSTIGSVVVWNIYHLAGILIALQGLSFIFFYSHTKGQSLALPIISILFVVFFPLIGLYLIRILGIIDLGFELRKRMAK</sequence>
<keyword evidence="3" id="KW-1185">Reference proteome</keyword>